<dbReference type="Pfam" id="PF17743">
    <property type="entry name" value="DUF5580"/>
    <property type="match status" value="1"/>
</dbReference>
<feature type="domain" description="DUF5580" evidence="3">
    <location>
        <begin position="315"/>
        <end position="389"/>
    </location>
</feature>
<dbReference type="InterPro" id="IPR040774">
    <property type="entry name" value="DUF5580"/>
</dbReference>
<evidence type="ECO:0000256" key="1">
    <source>
        <dbReference type="SAM" id="MobiDB-lite"/>
    </source>
</evidence>
<protein>
    <recommendedName>
        <fullName evidence="6">EF-hand domain-containing protein</fullName>
    </recommendedName>
</protein>
<evidence type="ECO:0000313" key="4">
    <source>
        <dbReference type="EMBL" id="KAF4096406.1"/>
    </source>
</evidence>
<comment type="caution">
    <text evidence="4">The sequence shown here is derived from an EMBL/GenBank/DDBJ whole genome shotgun (WGS) entry which is preliminary data.</text>
</comment>
<evidence type="ECO:0008006" key="6">
    <source>
        <dbReference type="Google" id="ProtNLM"/>
    </source>
</evidence>
<keyword evidence="5" id="KW-1185">Reference proteome</keyword>
<proteinExistence type="predicted"/>
<dbReference type="Gene3D" id="1.10.238.10">
    <property type="entry name" value="EF-hand"/>
    <property type="match status" value="1"/>
</dbReference>
<organism evidence="4 5">
    <name type="scientific">Onychostoma macrolepis</name>
    <dbReference type="NCBI Taxonomy" id="369639"/>
    <lineage>
        <taxon>Eukaryota</taxon>
        <taxon>Metazoa</taxon>
        <taxon>Chordata</taxon>
        <taxon>Craniata</taxon>
        <taxon>Vertebrata</taxon>
        <taxon>Euteleostomi</taxon>
        <taxon>Actinopterygii</taxon>
        <taxon>Neopterygii</taxon>
        <taxon>Teleostei</taxon>
        <taxon>Ostariophysi</taxon>
        <taxon>Cypriniformes</taxon>
        <taxon>Cyprinidae</taxon>
        <taxon>Acrossocheilinae</taxon>
        <taxon>Onychostoma</taxon>
    </lineage>
</organism>
<dbReference type="Proteomes" id="UP000579812">
    <property type="component" value="Unassembled WGS sequence"/>
</dbReference>
<dbReference type="PANTHER" id="PTHR34830">
    <property type="entry name" value="SIMILAR TO HYPOTHETICAL PROTEIN MGC34837"/>
    <property type="match status" value="1"/>
</dbReference>
<evidence type="ECO:0000313" key="5">
    <source>
        <dbReference type="Proteomes" id="UP000579812"/>
    </source>
</evidence>
<dbReference type="EMBL" id="JAAMOB010000023">
    <property type="protein sequence ID" value="KAF4096406.1"/>
    <property type="molecule type" value="Genomic_DNA"/>
</dbReference>
<dbReference type="AlphaFoldDB" id="A0A7J6BN87"/>
<dbReference type="SUPFAM" id="SSF47473">
    <property type="entry name" value="EF-hand"/>
    <property type="match status" value="1"/>
</dbReference>
<accession>A0A7J6BN87</accession>
<evidence type="ECO:0000259" key="3">
    <source>
        <dbReference type="Pfam" id="PF20743"/>
    </source>
</evidence>
<name>A0A7J6BN87_9TELE</name>
<dbReference type="InterPro" id="IPR048316">
    <property type="entry name" value="DUF5580_N"/>
</dbReference>
<dbReference type="InterPro" id="IPR049247">
    <property type="entry name" value="DUF5580_C"/>
</dbReference>
<dbReference type="Pfam" id="PF20743">
    <property type="entry name" value="DUF5580_C"/>
    <property type="match status" value="1"/>
</dbReference>
<dbReference type="PANTHER" id="PTHR34830:SF1">
    <property type="entry name" value="GENE 12695-RELATED"/>
    <property type="match status" value="1"/>
</dbReference>
<gene>
    <name evidence="4" type="ORF">G5714_022375</name>
</gene>
<sequence>MYVLEVAVAETLGWPDTYQLRTRALVCLRELFYRPERHRKQRFSDSGSFPHHGWMESHREDHHATAGGEIVGGKQIKYFTDGTKSPTDHLKVTNCLEHRHSPPNRVTDGDSSRKSPSHDLEHLRPAEHTENLLDALRQVPDRRCVTAPCGDRSRSYIHLKSTTNMGYSKQLMQNPHITEPQTEDPIKSSPEFCLLSSVSEELQDLEPQTFHIIEEEVTSLDPSRSGTIHQSELTCLFLRLQLPLKLSTLACMFQSFSNTTDPEQVHYQDLLQFIQKAVQEEKQQSFKAEIWDASVASTDLESVSDRSKVNAGQRETWLQRFQKMEIALQMCDTQNTGYVDRDQAKRLLQNYSLIYDLNLSPLKVSEVTRNTQQEGKVHLASALRQLKELHIA</sequence>
<dbReference type="InterPro" id="IPR011992">
    <property type="entry name" value="EF-hand-dom_pair"/>
</dbReference>
<feature type="compositionally biased region" description="Basic and acidic residues" evidence="1">
    <location>
        <begin position="107"/>
        <end position="127"/>
    </location>
</feature>
<feature type="domain" description="DUF5580" evidence="2">
    <location>
        <begin position="194"/>
        <end position="281"/>
    </location>
</feature>
<feature type="region of interest" description="Disordered" evidence="1">
    <location>
        <begin position="94"/>
        <end position="127"/>
    </location>
</feature>
<reference evidence="4 5" key="1">
    <citation type="submission" date="2020-04" db="EMBL/GenBank/DDBJ databases">
        <title>Chromosome-level genome assembly of a cyprinid fish Onychostoma macrolepis by integration of Nanopore Sequencing, Bionano and Hi-C technology.</title>
        <authorList>
            <person name="Wang D."/>
        </authorList>
    </citation>
    <scope>NUCLEOTIDE SEQUENCE [LARGE SCALE GENOMIC DNA]</scope>
    <source>
        <strain evidence="4">SWU-2019</strain>
        <tissue evidence="4">Muscle</tissue>
    </source>
</reference>
<evidence type="ECO:0000259" key="2">
    <source>
        <dbReference type="Pfam" id="PF17743"/>
    </source>
</evidence>